<evidence type="ECO:0000256" key="2">
    <source>
        <dbReference type="ARBA" id="ARBA00012251"/>
    </source>
</evidence>
<dbReference type="Proteomes" id="UP000662637">
    <property type="component" value="Unassembled WGS sequence"/>
</dbReference>
<keyword evidence="7" id="KW-0833">Ubl conjugation pathway</keyword>
<dbReference type="FunFam" id="3.30.40.10:FF:000098">
    <property type="entry name" value="RBR-type E3 ubiquitin transferase"/>
    <property type="match status" value="1"/>
</dbReference>
<keyword evidence="4" id="KW-0479">Metal-binding</keyword>
<protein>
    <recommendedName>
        <fullName evidence="2">RBR-type E3 ubiquitin transferase</fullName>
        <ecNumber evidence="2">2.3.2.31</ecNumber>
    </recommendedName>
</protein>
<evidence type="ECO:0000256" key="7">
    <source>
        <dbReference type="ARBA" id="ARBA00022786"/>
    </source>
</evidence>
<organism evidence="10 11">
    <name type="scientific">Marmota monax</name>
    <name type="common">Woodchuck</name>
    <dbReference type="NCBI Taxonomy" id="9995"/>
    <lineage>
        <taxon>Eukaryota</taxon>
        <taxon>Metazoa</taxon>
        <taxon>Chordata</taxon>
        <taxon>Craniata</taxon>
        <taxon>Vertebrata</taxon>
        <taxon>Euteleostomi</taxon>
        <taxon>Mammalia</taxon>
        <taxon>Eutheria</taxon>
        <taxon>Euarchontoglires</taxon>
        <taxon>Glires</taxon>
        <taxon>Rodentia</taxon>
        <taxon>Sciuromorpha</taxon>
        <taxon>Sciuridae</taxon>
        <taxon>Xerinae</taxon>
        <taxon>Marmotini</taxon>
        <taxon>Marmota</taxon>
    </lineage>
</organism>
<keyword evidence="3" id="KW-0808">Transferase</keyword>
<dbReference type="InterPro" id="IPR047555">
    <property type="entry name" value="BRcat_RBR_TRIAD1"/>
</dbReference>
<evidence type="ECO:0000256" key="4">
    <source>
        <dbReference type="ARBA" id="ARBA00022723"/>
    </source>
</evidence>
<evidence type="ECO:0000313" key="10">
    <source>
        <dbReference type="EMBL" id="KAF7472130.1"/>
    </source>
</evidence>
<evidence type="ECO:0000256" key="3">
    <source>
        <dbReference type="ARBA" id="ARBA00022679"/>
    </source>
</evidence>
<dbReference type="Gene3D" id="1.20.120.1750">
    <property type="match status" value="1"/>
</dbReference>
<evidence type="ECO:0000256" key="1">
    <source>
        <dbReference type="ARBA" id="ARBA00001798"/>
    </source>
</evidence>
<keyword evidence="5" id="KW-0677">Repeat</keyword>
<dbReference type="InterPro" id="IPR013083">
    <property type="entry name" value="Znf_RING/FYVE/PHD"/>
</dbReference>
<dbReference type="InterPro" id="IPR031127">
    <property type="entry name" value="E3_UB_ligase_RBR"/>
</dbReference>
<keyword evidence="6" id="KW-0863">Zinc-finger</keyword>
<dbReference type="GO" id="GO:0061630">
    <property type="term" value="F:ubiquitin protein ligase activity"/>
    <property type="evidence" value="ECO:0007669"/>
    <property type="project" value="UniProtKB-EC"/>
</dbReference>
<evidence type="ECO:0000256" key="6">
    <source>
        <dbReference type="ARBA" id="ARBA00022771"/>
    </source>
</evidence>
<dbReference type="CDD" id="cd20344">
    <property type="entry name" value="BRcat_RBR_TRIAD1"/>
    <property type="match status" value="1"/>
</dbReference>
<dbReference type="Gene3D" id="3.30.40.10">
    <property type="entry name" value="Zinc/RING finger domain, C3HC4 (zinc finger)"/>
    <property type="match status" value="1"/>
</dbReference>
<sequence length="184" mass="21106">MQFVWKENLLSLACQHQFCCSCWEQHCPVLVKDGVGVGVSCMAQDCPLCTLEDFVVPFFPNEEVKDKYRPYLFSNYMESHYQLQLCPGADCPMVIRIQELRARQVQCNRCNEVFCFKCHQMYHASTDCTTIRKWLTKFADDSEMAKYISVHIKDCPNCNICIEKNEAAIICDAPNVNTTSGGFV</sequence>
<proteinExistence type="predicted"/>
<evidence type="ECO:0000313" key="11">
    <source>
        <dbReference type="Proteomes" id="UP000662637"/>
    </source>
</evidence>
<dbReference type="SMART" id="SM00647">
    <property type="entry name" value="IBR"/>
    <property type="match status" value="1"/>
</dbReference>
<dbReference type="AlphaFoldDB" id="A0A834Q753"/>
<comment type="caution">
    <text evidence="10">The sequence shown here is derived from an EMBL/GenBank/DDBJ whole genome shotgun (WGS) entry which is preliminary data.</text>
</comment>
<comment type="catalytic activity">
    <reaction evidence="1">
        <text>[E2 ubiquitin-conjugating enzyme]-S-ubiquitinyl-L-cysteine + [acceptor protein]-L-lysine = [E2 ubiquitin-conjugating enzyme]-L-cysteine + [acceptor protein]-N(6)-ubiquitinyl-L-lysine.</text>
        <dbReference type="EC" id="2.3.2.31"/>
    </reaction>
</comment>
<reference evidence="10" key="1">
    <citation type="submission" date="2020-08" db="EMBL/GenBank/DDBJ databases">
        <authorList>
            <person name="Shumante A."/>
            <person name="Zimin A.V."/>
            <person name="Puiu D."/>
            <person name="Salzberg S.L."/>
        </authorList>
    </citation>
    <scope>NUCLEOTIDE SEQUENCE</scope>
    <source>
        <strain evidence="10">WC2-LM</strain>
        <tissue evidence="10">Liver</tissue>
    </source>
</reference>
<dbReference type="EC" id="2.3.2.31" evidence="2"/>
<dbReference type="InterPro" id="IPR044066">
    <property type="entry name" value="TRIAD_supradom"/>
</dbReference>
<dbReference type="Gene3D" id="2.20.25.20">
    <property type="match status" value="1"/>
</dbReference>
<dbReference type="PROSITE" id="PS51873">
    <property type="entry name" value="TRIAD"/>
    <property type="match status" value="1"/>
</dbReference>
<dbReference type="EMBL" id="WJEC01006575">
    <property type="protein sequence ID" value="KAF7472130.1"/>
    <property type="molecule type" value="Genomic_DNA"/>
</dbReference>
<accession>A0A834Q753</accession>
<dbReference type="GO" id="GO:0008270">
    <property type="term" value="F:zinc ion binding"/>
    <property type="evidence" value="ECO:0007669"/>
    <property type="project" value="UniProtKB-KW"/>
</dbReference>
<name>A0A834Q753_MARMO</name>
<feature type="domain" description="RING-type" evidence="9">
    <location>
        <begin position="1"/>
        <end position="184"/>
    </location>
</feature>
<dbReference type="GO" id="GO:0016567">
    <property type="term" value="P:protein ubiquitination"/>
    <property type="evidence" value="ECO:0007669"/>
    <property type="project" value="InterPro"/>
</dbReference>
<evidence type="ECO:0000256" key="5">
    <source>
        <dbReference type="ARBA" id="ARBA00022737"/>
    </source>
</evidence>
<evidence type="ECO:0000259" key="9">
    <source>
        <dbReference type="PROSITE" id="PS51873"/>
    </source>
</evidence>
<dbReference type="Pfam" id="PF01485">
    <property type="entry name" value="IBR"/>
    <property type="match status" value="1"/>
</dbReference>
<dbReference type="PANTHER" id="PTHR11685">
    <property type="entry name" value="RBR FAMILY RING FINGER AND IBR DOMAIN-CONTAINING"/>
    <property type="match status" value="1"/>
</dbReference>
<dbReference type="InterPro" id="IPR002867">
    <property type="entry name" value="IBR_dom"/>
</dbReference>
<evidence type="ECO:0000256" key="8">
    <source>
        <dbReference type="ARBA" id="ARBA00022833"/>
    </source>
</evidence>
<dbReference type="SUPFAM" id="SSF57850">
    <property type="entry name" value="RING/U-box"/>
    <property type="match status" value="2"/>
</dbReference>
<keyword evidence="8" id="KW-0862">Zinc</keyword>
<gene>
    <name evidence="10" type="ORF">GHT09_016870</name>
</gene>